<evidence type="ECO:0000313" key="8">
    <source>
        <dbReference type="Proteomes" id="UP000193933"/>
    </source>
</evidence>
<dbReference type="RefSeq" id="WP_094121488.1">
    <property type="nucleotide sequence ID" value="NZ_MLFN01000048.1"/>
</dbReference>
<dbReference type="InterPro" id="IPR006139">
    <property type="entry name" value="D-isomer_2_OHA_DH_cat_dom"/>
</dbReference>
<dbReference type="FunFam" id="3.40.50.720:FF:000213">
    <property type="entry name" value="Putative 2-hydroxyacid dehydrogenase"/>
    <property type="match status" value="1"/>
</dbReference>
<feature type="domain" description="D-isomer specific 2-hydroxyacid dehydrogenase catalytic" evidence="5">
    <location>
        <begin position="18"/>
        <end position="317"/>
    </location>
</feature>
<keyword evidence="2 4" id="KW-0560">Oxidoreductase</keyword>
<dbReference type="InterPro" id="IPR050223">
    <property type="entry name" value="D-isomer_2-hydroxyacid_DH"/>
</dbReference>
<evidence type="ECO:0000259" key="6">
    <source>
        <dbReference type="Pfam" id="PF02826"/>
    </source>
</evidence>
<keyword evidence="1" id="KW-0521">NADP</keyword>
<dbReference type="GO" id="GO:0016618">
    <property type="term" value="F:hydroxypyruvate reductase [NAD(P)H] activity"/>
    <property type="evidence" value="ECO:0007669"/>
    <property type="project" value="TreeGrafter"/>
</dbReference>
<dbReference type="SUPFAM" id="SSF51735">
    <property type="entry name" value="NAD(P)-binding Rossmann-fold domains"/>
    <property type="match status" value="1"/>
</dbReference>
<keyword evidence="8" id="KW-1185">Reference proteome</keyword>
<evidence type="ECO:0000256" key="2">
    <source>
        <dbReference type="ARBA" id="ARBA00023002"/>
    </source>
</evidence>
<evidence type="ECO:0000256" key="3">
    <source>
        <dbReference type="ARBA" id="ARBA00023027"/>
    </source>
</evidence>
<keyword evidence="3" id="KW-0520">NAD</keyword>
<evidence type="ECO:0000313" key="7">
    <source>
        <dbReference type="EMBL" id="ORM51583.1"/>
    </source>
</evidence>
<dbReference type="PANTHER" id="PTHR10996:SF178">
    <property type="entry name" value="2-HYDROXYACID DEHYDROGENASE YGL185C-RELATED"/>
    <property type="match status" value="1"/>
</dbReference>
<evidence type="ECO:0000256" key="4">
    <source>
        <dbReference type="RuleBase" id="RU003719"/>
    </source>
</evidence>
<gene>
    <name evidence="7" type="ORF">HA41_14895</name>
</gene>
<feature type="domain" description="D-isomer specific 2-hydroxyacid dehydrogenase NAD-binding" evidence="6">
    <location>
        <begin position="114"/>
        <end position="286"/>
    </location>
</feature>
<evidence type="ECO:0000256" key="1">
    <source>
        <dbReference type="ARBA" id="ARBA00022857"/>
    </source>
</evidence>
<accession>A0A1X1BTG8</accession>
<comment type="caution">
    <text evidence="7">The sequence shown here is derived from an EMBL/GenBank/DDBJ whole genome shotgun (WGS) entry which is preliminary data.</text>
</comment>
<sequence length="318" mass="33887">MVLKQCNVLIKGKFLPPQLIEKIEKSFTAFRLWEANDEAAFLAEMGGKIDMLVTSGNAVMGAPAALIAALPNLRAICSNGVGYDSIDMAAARARNIVVTNTPEVLNACVADFGMALLLDVARRISEADRFTRAGHWQQGRFPLSSKVGGKVCGIVGLGNIGQAMAKRAQAFDMTIHYYNPRSRPDVPYTRHDSLVSLAQQADFLVLTLPGGTATRQIINVEVLQALGPQGYLINIARGSVIDQQALIAALESGQIAGAGLDVFEQEPQVPAALRQCDNVVITPHIASNTTETMAAMADLVFENMLAFAAGKAPLTPVA</sequence>
<dbReference type="AlphaFoldDB" id="A0A1X1BTG8"/>
<dbReference type="Gene3D" id="3.40.50.720">
    <property type="entry name" value="NAD(P)-binding Rossmann-like Domain"/>
    <property type="match status" value="2"/>
</dbReference>
<dbReference type="STRING" id="472705.GCA_001743465_01197"/>
<dbReference type="InterPro" id="IPR036291">
    <property type="entry name" value="NAD(P)-bd_dom_sf"/>
</dbReference>
<dbReference type="PANTHER" id="PTHR10996">
    <property type="entry name" value="2-HYDROXYACID DEHYDROGENASE-RELATED"/>
    <property type="match status" value="1"/>
</dbReference>
<dbReference type="SUPFAM" id="SSF52283">
    <property type="entry name" value="Formate/glycerate dehydrogenase catalytic domain-like"/>
    <property type="match status" value="1"/>
</dbReference>
<organism evidence="7 8">
    <name type="scientific">Pantoea conspicua</name>
    <dbReference type="NCBI Taxonomy" id="472705"/>
    <lineage>
        <taxon>Bacteria</taxon>
        <taxon>Pseudomonadati</taxon>
        <taxon>Pseudomonadota</taxon>
        <taxon>Gammaproteobacteria</taxon>
        <taxon>Enterobacterales</taxon>
        <taxon>Erwiniaceae</taxon>
        <taxon>Pantoea</taxon>
    </lineage>
</organism>
<comment type="similarity">
    <text evidence="4">Belongs to the D-isomer specific 2-hydroxyacid dehydrogenase family.</text>
</comment>
<dbReference type="EMBL" id="MLFN01000048">
    <property type="protein sequence ID" value="ORM51583.1"/>
    <property type="molecule type" value="Genomic_DNA"/>
</dbReference>
<reference evidence="7 8" key="1">
    <citation type="journal article" date="2017" name="Antonie Van Leeuwenhoek">
        <title>Phylogenomic resolution of the bacterial genus Pantoea and its relationship with Erwinia and Tatumella.</title>
        <authorList>
            <person name="Palmer M."/>
            <person name="Steenkamp E.T."/>
            <person name="Coetzee M.P."/>
            <person name="Chan W.Y."/>
            <person name="van Zyl E."/>
            <person name="De Maayer P."/>
            <person name="Coutinho T.A."/>
            <person name="Blom J."/>
            <person name="Smits T.H."/>
            <person name="Duffy B."/>
            <person name="Venter S.N."/>
        </authorList>
    </citation>
    <scope>NUCLEOTIDE SEQUENCE [LARGE SCALE GENOMIC DNA]</scope>
    <source>
        <strain evidence="7 8">LMG 24534</strain>
    </source>
</reference>
<dbReference type="GO" id="GO:0051287">
    <property type="term" value="F:NAD binding"/>
    <property type="evidence" value="ECO:0007669"/>
    <property type="project" value="InterPro"/>
</dbReference>
<evidence type="ECO:0000259" key="5">
    <source>
        <dbReference type="Pfam" id="PF00389"/>
    </source>
</evidence>
<name>A0A1X1BTG8_9GAMM</name>
<protein>
    <submittedName>
        <fullName evidence="7">Hydroxyacid dehydrogenase</fullName>
    </submittedName>
</protein>
<dbReference type="GO" id="GO:0005829">
    <property type="term" value="C:cytosol"/>
    <property type="evidence" value="ECO:0007669"/>
    <property type="project" value="TreeGrafter"/>
</dbReference>
<dbReference type="InterPro" id="IPR006140">
    <property type="entry name" value="D-isomer_DH_NAD-bd"/>
</dbReference>
<proteinExistence type="inferred from homology"/>
<dbReference type="Proteomes" id="UP000193933">
    <property type="component" value="Unassembled WGS sequence"/>
</dbReference>
<dbReference type="Pfam" id="PF00389">
    <property type="entry name" value="2-Hacid_dh"/>
    <property type="match status" value="1"/>
</dbReference>
<dbReference type="OrthoDB" id="9805416at2"/>
<dbReference type="GO" id="GO:0030267">
    <property type="term" value="F:glyoxylate reductase (NADPH) activity"/>
    <property type="evidence" value="ECO:0007669"/>
    <property type="project" value="TreeGrafter"/>
</dbReference>
<dbReference type="Pfam" id="PF02826">
    <property type="entry name" value="2-Hacid_dh_C"/>
    <property type="match status" value="1"/>
</dbReference>
<dbReference type="CDD" id="cd12156">
    <property type="entry name" value="HPPR"/>
    <property type="match status" value="1"/>
</dbReference>